<evidence type="ECO:0000313" key="3">
    <source>
        <dbReference type="EMBL" id="GEP62126.1"/>
    </source>
</evidence>
<evidence type="ECO:0000259" key="2">
    <source>
        <dbReference type="Pfam" id="PF13883"/>
    </source>
</evidence>
<protein>
    <submittedName>
        <fullName evidence="3">Pyridoxamine 5'-phosphate oxidase</fullName>
    </submittedName>
</protein>
<dbReference type="GO" id="GO:0005737">
    <property type="term" value="C:cytoplasm"/>
    <property type="evidence" value="ECO:0007669"/>
    <property type="project" value="UniProtKB-ARBA"/>
</dbReference>
<dbReference type="Pfam" id="PF13883">
    <property type="entry name" value="CREG_beta-barrel"/>
    <property type="match status" value="1"/>
</dbReference>
<dbReference type="InterPro" id="IPR037119">
    <property type="entry name" value="Haem_oxidase_HugZ-like_sf"/>
</dbReference>
<dbReference type="InterPro" id="IPR055343">
    <property type="entry name" value="CREG_beta-barrel"/>
</dbReference>
<keyword evidence="4" id="KW-1185">Reference proteome</keyword>
<comment type="caution">
    <text evidence="3">The sequence shown here is derived from an EMBL/GenBank/DDBJ whole genome shotgun (WGS) entry which is preliminary data.</text>
</comment>
<dbReference type="InterPro" id="IPR012349">
    <property type="entry name" value="Split_barrel_FMN-bd"/>
</dbReference>
<feature type="domain" description="DUF2470" evidence="1">
    <location>
        <begin position="157"/>
        <end position="226"/>
    </location>
</feature>
<dbReference type="InterPro" id="IPR019595">
    <property type="entry name" value="DUF2470"/>
</dbReference>
<dbReference type="AlphaFoldDB" id="A0A512NT38"/>
<dbReference type="EMBL" id="BKAJ01000314">
    <property type="protein sequence ID" value="GEP62126.1"/>
    <property type="molecule type" value="Genomic_DNA"/>
</dbReference>
<evidence type="ECO:0000313" key="4">
    <source>
        <dbReference type="Proteomes" id="UP000321058"/>
    </source>
</evidence>
<dbReference type="Proteomes" id="UP000321058">
    <property type="component" value="Unassembled WGS sequence"/>
</dbReference>
<dbReference type="Gene3D" id="2.30.110.10">
    <property type="entry name" value="Electron Transport, Fmn-binding Protein, Chain A"/>
    <property type="match status" value="1"/>
</dbReference>
<evidence type="ECO:0000259" key="1">
    <source>
        <dbReference type="Pfam" id="PF10615"/>
    </source>
</evidence>
<dbReference type="SUPFAM" id="SSF50475">
    <property type="entry name" value="FMN-binding split barrel"/>
    <property type="match status" value="1"/>
</dbReference>
<organism evidence="3 4">
    <name type="scientific">Reyranella soli</name>
    <dbReference type="NCBI Taxonomy" id="1230389"/>
    <lineage>
        <taxon>Bacteria</taxon>
        <taxon>Pseudomonadati</taxon>
        <taxon>Pseudomonadota</taxon>
        <taxon>Alphaproteobacteria</taxon>
        <taxon>Hyphomicrobiales</taxon>
        <taxon>Reyranellaceae</taxon>
        <taxon>Reyranella</taxon>
    </lineage>
</organism>
<gene>
    <name evidence="3" type="ORF">RSO01_92920</name>
</gene>
<proteinExistence type="predicted"/>
<dbReference type="Gene3D" id="3.20.180.10">
    <property type="entry name" value="PNP-oxidase-like"/>
    <property type="match status" value="1"/>
</dbReference>
<feature type="domain" description="CREG-like beta-barrel" evidence="2">
    <location>
        <begin position="6"/>
        <end position="142"/>
    </location>
</feature>
<dbReference type="RefSeq" id="WP_218037679.1">
    <property type="nucleotide sequence ID" value="NZ_BKAJ01000314.1"/>
</dbReference>
<dbReference type="PANTHER" id="PTHR13343:SF17">
    <property type="entry name" value="CELLULAR REPRESSOR OF E1A-STIMULATED GENES, ISOFORM A"/>
    <property type="match status" value="1"/>
</dbReference>
<dbReference type="PANTHER" id="PTHR13343">
    <property type="entry name" value="CREG1 PROTEIN"/>
    <property type="match status" value="1"/>
</dbReference>
<name>A0A512NT38_9HYPH</name>
<dbReference type="Pfam" id="PF10615">
    <property type="entry name" value="DUF2470"/>
    <property type="match status" value="1"/>
</dbReference>
<sequence>MSRGVRDLVRGLDRASLATALPAEGGNWPYASLVLVAVDHDLSPILLLSDLAEHTKAIAADDRVSLLFDGTHGLDQPLTGPRVTLVGRAALSDDARLARRFLARHPDAEMYAGFKDFHFYRVAVERAHLVAGFGKIRWLSAAELNAVPASGLADAEEGIVSHMNDDHADAVQLYAGKLLGLAGSDWRMTGIDAEGIDLRQSGQVARLAFDTPLAAASEARKVLVSLVGRARTM</sequence>
<reference evidence="3 4" key="1">
    <citation type="submission" date="2019-07" db="EMBL/GenBank/DDBJ databases">
        <title>Whole genome shotgun sequence of Reyranella soli NBRC 108950.</title>
        <authorList>
            <person name="Hosoyama A."/>
            <person name="Uohara A."/>
            <person name="Ohji S."/>
            <person name="Ichikawa N."/>
        </authorList>
    </citation>
    <scope>NUCLEOTIDE SEQUENCE [LARGE SCALE GENOMIC DNA]</scope>
    <source>
        <strain evidence="3 4">NBRC 108950</strain>
    </source>
</reference>
<accession>A0A512NT38</accession>